<sequence length="543" mass="58187">MAPYSTTTTTTDPLPPRSCFVTPAPTPAAAAAAAAADDDDTDSDSDSVHDLICVGFGPASLAIAVALHDALEAGRLPAAPAPKVLFLERQPRFAWHAGMLLPGAKMQISFIKDLASLRDPRSNFTFLNYLHRHGRLVDFTNLGTFLPARAEYEDYLRWCAAHFDDVVRYRQDVVAVAPAEHDLSSAPQSLFAVTARDTKTGAVATWRARNVILALGGQPAIPKVIPAHHPRVVHSSQYATLVPQMLPDKTAPVRVAVVGAGQSAAEIFSNINTLYPNSKTWMVIKSAFLRPSDDSPFVNSIFNPAFVDALYPKSSAHRAHLLADARATNYGVVRLELIEHLFGLLYEQRRVLGHDEAAWPHRIMAGRRVARVEDGPGSAARPRLRLHLAPTVPPAAGGDATAEGGADGGEAAEVLDVDLVVAATGYRHTAHVDMLRGAWGLLPAEGASRPLEPQGRDRWVVQMQGEEGGPERRVLEVGRDYAVRFAPGTVAPGSGIWLQGCCEGTHGLSDTLLSVLATRGGEMVQSIFGRGREAGVVERLVGG</sequence>
<dbReference type="SUPFAM" id="SSF51905">
    <property type="entry name" value="FAD/NAD(P)-binding domain"/>
    <property type="match status" value="1"/>
</dbReference>
<evidence type="ECO:0000256" key="7">
    <source>
        <dbReference type="ARBA" id="ARBA00022857"/>
    </source>
</evidence>
<keyword evidence="13" id="KW-1185">Reference proteome</keyword>
<comment type="cofactor">
    <cofactor evidence="1">
        <name>FAD</name>
        <dbReference type="ChEBI" id="CHEBI:57692"/>
    </cofactor>
</comment>
<feature type="region of interest" description="Disordered" evidence="11">
    <location>
        <begin position="1"/>
        <end position="23"/>
    </location>
</feature>
<dbReference type="EC" id="1.14.13.196" evidence="4"/>
<gene>
    <name evidence="12" type="ORF">P8C59_008991</name>
</gene>
<keyword evidence="5" id="KW-0285">Flavoprotein</keyword>
<dbReference type="Proteomes" id="UP001217918">
    <property type="component" value="Unassembled WGS sequence"/>
</dbReference>
<evidence type="ECO:0000256" key="6">
    <source>
        <dbReference type="ARBA" id="ARBA00022827"/>
    </source>
</evidence>
<evidence type="ECO:0000256" key="2">
    <source>
        <dbReference type="ARBA" id="ARBA00004924"/>
    </source>
</evidence>
<comment type="caution">
    <text evidence="12">The sequence shown here is derived from an EMBL/GenBank/DDBJ whole genome shotgun (WGS) entry which is preliminary data.</text>
</comment>
<evidence type="ECO:0000256" key="10">
    <source>
        <dbReference type="ARBA" id="ARBA00049248"/>
    </source>
</evidence>
<name>A0AAD9IDM4_9PEZI</name>
<dbReference type="GO" id="GO:0016491">
    <property type="term" value="F:oxidoreductase activity"/>
    <property type="evidence" value="ECO:0007669"/>
    <property type="project" value="UniProtKB-KW"/>
</dbReference>
<comment type="similarity">
    <text evidence="3">Belongs to the lysine N(6)-hydroxylase/L-ornithine N(5)-oxygenase family.</text>
</comment>
<keyword evidence="8" id="KW-0560">Oxidoreductase</keyword>
<keyword evidence="7" id="KW-0521">NADP</keyword>
<dbReference type="AlphaFoldDB" id="A0AAD9IDM4"/>
<dbReference type="InterPro" id="IPR036188">
    <property type="entry name" value="FAD/NAD-bd_sf"/>
</dbReference>
<keyword evidence="6" id="KW-0274">FAD</keyword>
<evidence type="ECO:0000256" key="9">
    <source>
        <dbReference type="ARBA" id="ARBA00047598"/>
    </source>
</evidence>
<evidence type="ECO:0000313" key="12">
    <source>
        <dbReference type="EMBL" id="KAK2074817.1"/>
    </source>
</evidence>
<dbReference type="GO" id="GO:0006879">
    <property type="term" value="P:intracellular iron ion homeostasis"/>
    <property type="evidence" value="ECO:0007669"/>
    <property type="project" value="TreeGrafter"/>
</dbReference>
<accession>A0AAD9IDM4</accession>
<evidence type="ECO:0000256" key="8">
    <source>
        <dbReference type="ARBA" id="ARBA00023002"/>
    </source>
</evidence>
<evidence type="ECO:0000313" key="13">
    <source>
        <dbReference type="Proteomes" id="UP001217918"/>
    </source>
</evidence>
<evidence type="ECO:0000256" key="5">
    <source>
        <dbReference type="ARBA" id="ARBA00022630"/>
    </source>
</evidence>
<reference evidence="12" key="1">
    <citation type="journal article" date="2023" name="Mol. Plant Microbe Interact.">
        <title>Elucidating the Obligate Nature and Biological Capacity of an Invasive Fungal Corn Pathogen.</title>
        <authorList>
            <person name="MacCready J.S."/>
            <person name="Roggenkamp E.M."/>
            <person name="Gdanetz K."/>
            <person name="Chilvers M.I."/>
        </authorList>
    </citation>
    <scope>NUCLEOTIDE SEQUENCE</scope>
    <source>
        <strain evidence="12">PM02</strain>
    </source>
</reference>
<dbReference type="PANTHER" id="PTHR42802">
    <property type="entry name" value="MONOOXYGENASE"/>
    <property type="match status" value="1"/>
</dbReference>
<feature type="compositionally biased region" description="Low complexity" evidence="11">
    <location>
        <begin position="1"/>
        <end position="11"/>
    </location>
</feature>
<evidence type="ECO:0000256" key="3">
    <source>
        <dbReference type="ARBA" id="ARBA00007588"/>
    </source>
</evidence>
<dbReference type="Pfam" id="PF13434">
    <property type="entry name" value="Lys_Orn_oxgnase"/>
    <property type="match status" value="1"/>
</dbReference>
<evidence type="ECO:0000256" key="11">
    <source>
        <dbReference type="SAM" id="MobiDB-lite"/>
    </source>
</evidence>
<dbReference type="EMBL" id="JAQQPM010000008">
    <property type="protein sequence ID" value="KAK2074817.1"/>
    <property type="molecule type" value="Genomic_DNA"/>
</dbReference>
<dbReference type="PANTHER" id="PTHR42802:SF1">
    <property type="entry name" value="L-ORNITHINE N(5)-MONOOXYGENASE"/>
    <property type="match status" value="1"/>
</dbReference>
<organism evidence="12 13">
    <name type="scientific">Phyllachora maydis</name>
    <dbReference type="NCBI Taxonomy" id="1825666"/>
    <lineage>
        <taxon>Eukaryota</taxon>
        <taxon>Fungi</taxon>
        <taxon>Dikarya</taxon>
        <taxon>Ascomycota</taxon>
        <taxon>Pezizomycotina</taxon>
        <taxon>Sordariomycetes</taxon>
        <taxon>Sordariomycetidae</taxon>
        <taxon>Phyllachorales</taxon>
        <taxon>Phyllachoraceae</taxon>
        <taxon>Phyllachora</taxon>
    </lineage>
</organism>
<dbReference type="InterPro" id="IPR025700">
    <property type="entry name" value="Lys/Orn_oxygenase"/>
</dbReference>
<protein>
    <recommendedName>
        <fullName evidence="4">L-ornithine N(5)-monooxygenase [NAD(P)H]</fullName>
        <ecNumber evidence="4">1.14.13.196</ecNumber>
    </recommendedName>
</protein>
<proteinExistence type="inferred from homology"/>
<dbReference type="PRINTS" id="PR00368">
    <property type="entry name" value="FADPNR"/>
</dbReference>
<dbReference type="Gene3D" id="3.50.50.60">
    <property type="entry name" value="FAD/NAD(P)-binding domain"/>
    <property type="match status" value="1"/>
</dbReference>
<evidence type="ECO:0000256" key="4">
    <source>
        <dbReference type="ARBA" id="ARBA00012881"/>
    </source>
</evidence>
<comment type="catalytic activity">
    <reaction evidence="9">
        <text>L-ornithine + NADPH + O2 = N(5)-hydroxy-L-ornithine + NADP(+) + H2O</text>
        <dbReference type="Rhea" id="RHEA:41508"/>
        <dbReference type="ChEBI" id="CHEBI:15377"/>
        <dbReference type="ChEBI" id="CHEBI:15379"/>
        <dbReference type="ChEBI" id="CHEBI:46911"/>
        <dbReference type="ChEBI" id="CHEBI:57783"/>
        <dbReference type="ChEBI" id="CHEBI:58349"/>
        <dbReference type="ChEBI" id="CHEBI:78275"/>
        <dbReference type="EC" id="1.14.13.196"/>
    </reaction>
</comment>
<comment type="pathway">
    <text evidence="2">Siderophore biosynthesis.</text>
</comment>
<comment type="catalytic activity">
    <reaction evidence="10">
        <text>L-ornithine + NADH + O2 = N(5)-hydroxy-L-ornithine + NAD(+) + H2O</text>
        <dbReference type="Rhea" id="RHEA:41512"/>
        <dbReference type="ChEBI" id="CHEBI:15377"/>
        <dbReference type="ChEBI" id="CHEBI:15379"/>
        <dbReference type="ChEBI" id="CHEBI:46911"/>
        <dbReference type="ChEBI" id="CHEBI:57540"/>
        <dbReference type="ChEBI" id="CHEBI:57945"/>
        <dbReference type="ChEBI" id="CHEBI:78275"/>
        <dbReference type="EC" id="1.14.13.196"/>
    </reaction>
</comment>
<evidence type="ECO:0000256" key="1">
    <source>
        <dbReference type="ARBA" id="ARBA00001974"/>
    </source>
</evidence>